<evidence type="ECO:0000313" key="9">
    <source>
        <dbReference type="Proteomes" id="UP000254866"/>
    </source>
</evidence>
<dbReference type="PANTHER" id="PTHR23112">
    <property type="entry name" value="G PROTEIN-COUPLED RECEPTOR 157-RELATED"/>
    <property type="match status" value="1"/>
</dbReference>
<dbReference type="PANTHER" id="PTHR23112:SF22">
    <property type="entry name" value="G-PROTEIN COUPLED RECEPTOR"/>
    <property type="match status" value="1"/>
</dbReference>
<evidence type="ECO:0000259" key="7">
    <source>
        <dbReference type="PROSITE" id="PS50261"/>
    </source>
</evidence>
<feature type="transmembrane region" description="Helical" evidence="6">
    <location>
        <begin position="20"/>
        <end position="42"/>
    </location>
</feature>
<dbReference type="Proteomes" id="UP000254866">
    <property type="component" value="Unassembled WGS sequence"/>
</dbReference>
<dbReference type="Gene3D" id="1.20.1070.10">
    <property type="entry name" value="Rhodopsin 7-helix transmembrane proteins"/>
    <property type="match status" value="2"/>
</dbReference>
<dbReference type="Pfam" id="PF05462">
    <property type="entry name" value="Dicty_CAR"/>
    <property type="match status" value="1"/>
</dbReference>
<feature type="transmembrane region" description="Helical" evidence="6">
    <location>
        <begin position="79"/>
        <end position="100"/>
    </location>
</feature>
<comment type="caution">
    <text evidence="8">The sequence shown here is derived from an EMBL/GenBank/DDBJ whole genome shotgun (WGS) entry which is preliminary data.</text>
</comment>
<feature type="domain" description="G-protein coupled receptors family 2 profile 2" evidence="7">
    <location>
        <begin position="14"/>
        <end position="197"/>
    </location>
</feature>
<dbReference type="GO" id="GO:0007189">
    <property type="term" value="P:adenylate cyclase-activating G protein-coupled receptor signaling pathway"/>
    <property type="evidence" value="ECO:0007669"/>
    <property type="project" value="TreeGrafter"/>
</dbReference>
<keyword evidence="9" id="KW-1185">Reference proteome</keyword>
<feature type="transmembrane region" description="Helical" evidence="6">
    <location>
        <begin position="164"/>
        <end position="186"/>
    </location>
</feature>
<dbReference type="SUPFAM" id="SSF81321">
    <property type="entry name" value="Family A G protein-coupled receptor-like"/>
    <property type="match status" value="1"/>
</dbReference>
<dbReference type="GO" id="GO:0005886">
    <property type="term" value="C:plasma membrane"/>
    <property type="evidence" value="ECO:0007669"/>
    <property type="project" value="TreeGrafter"/>
</dbReference>
<dbReference type="RefSeq" id="XP_031873441.1">
    <property type="nucleotide sequence ID" value="XM_032009387.1"/>
</dbReference>
<name>A0A370TZ45_9HELO</name>
<dbReference type="GO" id="GO:0004930">
    <property type="term" value="F:G protein-coupled receptor activity"/>
    <property type="evidence" value="ECO:0007669"/>
    <property type="project" value="TreeGrafter"/>
</dbReference>
<gene>
    <name evidence="8" type="ORF">BP5553_00764</name>
</gene>
<organism evidence="8 9">
    <name type="scientific">Venustampulla echinocandica</name>
    <dbReference type="NCBI Taxonomy" id="2656787"/>
    <lineage>
        <taxon>Eukaryota</taxon>
        <taxon>Fungi</taxon>
        <taxon>Dikarya</taxon>
        <taxon>Ascomycota</taxon>
        <taxon>Pezizomycotina</taxon>
        <taxon>Leotiomycetes</taxon>
        <taxon>Helotiales</taxon>
        <taxon>Pleuroascaceae</taxon>
        <taxon>Venustampulla</taxon>
    </lineage>
</organism>
<feature type="transmembrane region" description="Helical" evidence="6">
    <location>
        <begin position="49"/>
        <end position="67"/>
    </location>
</feature>
<proteinExistence type="predicted"/>
<dbReference type="GO" id="GO:0007166">
    <property type="term" value="P:cell surface receptor signaling pathway"/>
    <property type="evidence" value="ECO:0007669"/>
    <property type="project" value="InterPro"/>
</dbReference>
<feature type="region of interest" description="Disordered" evidence="5">
    <location>
        <begin position="412"/>
        <end position="456"/>
    </location>
</feature>
<evidence type="ECO:0000256" key="1">
    <source>
        <dbReference type="ARBA" id="ARBA00004141"/>
    </source>
</evidence>
<feature type="transmembrane region" description="Helical" evidence="6">
    <location>
        <begin position="121"/>
        <end position="140"/>
    </location>
</feature>
<dbReference type="PROSITE" id="PS50261">
    <property type="entry name" value="G_PROTEIN_RECEP_F2_4"/>
    <property type="match status" value="1"/>
</dbReference>
<dbReference type="AlphaFoldDB" id="A0A370TZ45"/>
<feature type="transmembrane region" description="Helical" evidence="6">
    <location>
        <begin position="359"/>
        <end position="380"/>
    </location>
</feature>
<feature type="region of interest" description="Disordered" evidence="5">
    <location>
        <begin position="231"/>
        <end position="257"/>
    </location>
</feature>
<keyword evidence="2 6" id="KW-0812">Transmembrane</keyword>
<evidence type="ECO:0000256" key="3">
    <source>
        <dbReference type="ARBA" id="ARBA00022989"/>
    </source>
</evidence>
<evidence type="ECO:0000256" key="4">
    <source>
        <dbReference type="ARBA" id="ARBA00023136"/>
    </source>
</evidence>
<feature type="compositionally biased region" description="Polar residues" evidence="5">
    <location>
        <begin position="231"/>
        <end position="243"/>
    </location>
</feature>
<evidence type="ECO:0000256" key="6">
    <source>
        <dbReference type="SAM" id="Phobius"/>
    </source>
</evidence>
<evidence type="ECO:0000256" key="2">
    <source>
        <dbReference type="ARBA" id="ARBA00022692"/>
    </source>
</evidence>
<keyword evidence="4 6" id="KW-0472">Membrane</keyword>
<feature type="transmembrane region" description="Helical" evidence="6">
    <location>
        <begin position="320"/>
        <end position="339"/>
    </location>
</feature>
<dbReference type="EMBL" id="NPIC01000001">
    <property type="protein sequence ID" value="RDL40785.1"/>
    <property type="molecule type" value="Genomic_DNA"/>
</dbReference>
<evidence type="ECO:0000256" key="5">
    <source>
        <dbReference type="SAM" id="MobiDB-lite"/>
    </source>
</evidence>
<protein>
    <recommendedName>
        <fullName evidence="7">G-protein coupled receptors family 2 profile 2 domain-containing protein</fullName>
    </recommendedName>
</protein>
<dbReference type="OrthoDB" id="18453at2759"/>
<comment type="subcellular location">
    <subcellularLocation>
        <location evidence="1">Membrane</location>
        <topology evidence="1">Multi-pass membrane protein</topology>
    </subcellularLocation>
</comment>
<sequence length="456" mass="51430">MKIAEIEQRHLNNFQFVERAASSLSLVGIVFIIVSYSVSNAFHKPINRLVLYASVGNIFTNVATIISRDALDNPGVCKLQAFLIQLFMSADAYWTLAMACNVWLTFYQKYDAARLRKLEKYYLSACYGFPFILAFSFIFIKTEAKGPMYGNATLWCWIAGTWDIFRVACFYGPIWVSILITLAIYLRAGKDIYVKRQQLLKFHTPVSEPIILTNPFAGPNEITRTTDISVNYENVGGPTSSSSQRRDDSGVPYPAPAANPKNEFTVDISSAQGNVVNPYPYPEKSRRASMTESIIPIEPTVQISHQPRGKHNNMEANNAAWAYTKVSLLFFVAMMITWIPSSANRVYSVVHPGQISLPLQYASALVLPLQGFWNALIYTITSAKACRKLWHSIRNMRPLQYRSRRRRANFAEVDAEHHGATRSYPNKTQNRSFSEESDSMTGLKPLPRPNTKGSSL</sequence>
<evidence type="ECO:0000313" key="8">
    <source>
        <dbReference type="EMBL" id="RDL40785.1"/>
    </source>
</evidence>
<feature type="compositionally biased region" description="Polar residues" evidence="5">
    <location>
        <begin position="423"/>
        <end position="432"/>
    </location>
</feature>
<dbReference type="InterPro" id="IPR017981">
    <property type="entry name" value="GPCR_2-like_7TM"/>
</dbReference>
<keyword evidence="3 6" id="KW-1133">Transmembrane helix</keyword>
<dbReference type="GeneID" id="43593613"/>
<accession>A0A370TZ45</accession>
<reference evidence="8 9" key="1">
    <citation type="journal article" date="2018" name="IMA Fungus">
        <title>IMA Genome-F 9: Draft genome sequence of Annulohypoxylon stygium, Aspergillus mulundensis, Berkeleyomyces basicola (syn. Thielaviopsis basicola), Ceratocystis smalleyi, two Cercospora beticola strains, Coleophoma cylindrospora, Fusarium fracticaudum, Phialophora cf. hyalina, and Morchella septimelata.</title>
        <authorList>
            <person name="Wingfield B.D."/>
            <person name="Bills G.F."/>
            <person name="Dong Y."/>
            <person name="Huang W."/>
            <person name="Nel W.J."/>
            <person name="Swalarsk-Parry B.S."/>
            <person name="Vaghefi N."/>
            <person name="Wilken P.M."/>
            <person name="An Z."/>
            <person name="de Beer Z.W."/>
            <person name="De Vos L."/>
            <person name="Chen L."/>
            <person name="Duong T.A."/>
            <person name="Gao Y."/>
            <person name="Hammerbacher A."/>
            <person name="Kikkert J.R."/>
            <person name="Li Y."/>
            <person name="Li H."/>
            <person name="Li K."/>
            <person name="Li Q."/>
            <person name="Liu X."/>
            <person name="Ma X."/>
            <person name="Naidoo K."/>
            <person name="Pethybridge S.J."/>
            <person name="Sun J."/>
            <person name="Steenkamp E.T."/>
            <person name="van der Nest M.A."/>
            <person name="van Wyk S."/>
            <person name="Wingfield M.J."/>
            <person name="Xiong C."/>
            <person name="Yue Q."/>
            <person name="Zhang X."/>
        </authorList>
    </citation>
    <scope>NUCLEOTIDE SEQUENCE [LARGE SCALE GENOMIC DNA]</scope>
    <source>
        <strain evidence="8 9">BP 5553</strain>
    </source>
</reference>
<dbReference type="STRING" id="2656787.A0A370TZ45"/>